<accession>A0ABT3GAL0</accession>
<evidence type="ECO:0000313" key="2">
    <source>
        <dbReference type="Proteomes" id="UP001165653"/>
    </source>
</evidence>
<proteinExistence type="predicted"/>
<evidence type="ECO:0000313" key="1">
    <source>
        <dbReference type="EMBL" id="MCW1916682.1"/>
    </source>
</evidence>
<organism evidence="1 2">
    <name type="scientific">Luteolibacter rhizosphaerae</name>
    <dbReference type="NCBI Taxonomy" id="2989719"/>
    <lineage>
        <taxon>Bacteria</taxon>
        <taxon>Pseudomonadati</taxon>
        <taxon>Verrucomicrobiota</taxon>
        <taxon>Verrucomicrobiia</taxon>
        <taxon>Verrucomicrobiales</taxon>
        <taxon>Verrucomicrobiaceae</taxon>
        <taxon>Luteolibacter</taxon>
    </lineage>
</organism>
<sequence length="215" mass="23216">MVKPSAILVSALVLTQCSPSNSGNASIALGQYSELATQDRKSPKKYRVTMKFIENNQVTSSPAIIAKRGQEAKIEMLREFVYPDDFKPAETSRLTMEASKQKGIFPVTPTTPKRFATRDLGYTASLSVEPQGGFVVIKGLLSHEKFAGFSRAPGEAISPLVDAGSKVLLTDNRVDLPNFVRSETPLYVAGLPGVEHVVDLPAIPAKVAIICEPVE</sequence>
<keyword evidence="2" id="KW-1185">Reference proteome</keyword>
<reference evidence="1" key="1">
    <citation type="submission" date="2022-10" db="EMBL/GenBank/DDBJ databases">
        <title>Luteolibacter sp. GHJ8, whole genome shotgun sequencing project.</title>
        <authorList>
            <person name="Zhao G."/>
            <person name="Shen L."/>
        </authorList>
    </citation>
    <scope>NUCLEOTIDE SEQUENCE</scope>
    <source>
        <strain evidence="1">GHJ8</strain>
    </source>
</reference>
<dbReference type="Proteomes" id="UP001165653">
    <property type="component" value="Unassembled WGS sequence"/>
</dbReference>
<dbReference type="EMBL" id="JAPDDR010000017">
    <property type="protein sequence ID" value="MCW1916682.1"/>
    <property type="molecule type" value="Genomic_DNA"/>
</dbReference>
<comment type="caution">
    <text evidence="1">The sequence shown here is derived from an EMBL/GenBank/DDBJ whole genome shotgun (WGS) entry which is preliminary data.</text>
</comment>
<gene>
    <name evidence="1" type="ORF">OJ996_24055</name>
</gene>
<evidence type="ECO:0008006" key="3">
    <source>
        <dbReference type="Google" id="ProtNLM"/>
    </source>
</evidence>
<protein>
    <recommendedName>
        <fullName evidence="3">Lipoprotein</fullName>
    </recommendedName>
</protein>
<dbReference type="RefSeq" id="WP_264516267.1">
    <property type="nucleotide sequence ID" value="NZ_JAPDDR010000017.1"/>
</dbReference>
<name>A0ABT3GAL0_9BACT</name>